<dbReference type="InterPro" id="IPR031664">
    <property type="entry name" value="DUF5085"/>
</dbReference>
<reference evidence="1 2" key="1">
    <citation type="submission" date="2015-03" db="EMBL/GenBank/DDBJ databases">
        <title>Draft Genome Sequence of S. carnosus subsp. utilis LTH 7013, Isolated from South Tirolean Ham.</title>
        <authorList>
            <person name="Mueller A."/>
            <person name="Huptas C."/>
            <person name="Wenning M."/>
            <person name="Weiss A."/>
            <person name="Schmidt H."/>
        </authorList>
    </citation>
    <scope>NUCLEOTIDE SEQUENCE [LARGE SCALE GENOMIC DNA]</scope>
    <source>
        <strain evidence="1 2">LTH7013</strain>
    </source>
</reference>
<accession>A0AAJ0JM41</accession>
<comment type="caution">
    <text evidence="1">The sequence shown here is derived from an EMBL/GenBank/DDBJ whole genome shotgun (WGS) entry which is preliminary data.</text>
</comment>
<dbReference type="RefSeq" id="WP_046100639.1">
    <property type="nucleotide sequence ID" value="NZ_CP015553.1"/>
</dbReference>
<dbReference type="Proteomes" id="UP000033530">
    <property type="component" value="Unassembled WGS sequence"/>
</dbReference>
<dbReference type="AlphaFoldDB" id="A0AAJ0JM41"/>
<name>A0AAJ0JM41_STACA</name>
<dbReference type="Pfam" id="PF16895">
    <property type="entry name" value="DUF5085"/>
    <property type="match status" value="1"/>
</dbReference>
<organism evidence="1 2">
    <name type="scientific">Staphylococcus carnosus</name>
    <dbReference type="NCBI Taxonomy" id="1281"/>
    <lineage>
        <taxon>Bacteria</taxon>
        <taxon>Bacillati</taxon>
        <taxon>Bacillota</taxon>
        <taxon>Bacilli</taxon>
        <taxon>Bacillales</taxon>
        <taxon>Staphylococcaceae</taxon>
        <taxon>Staphylococcus</taxon>
    </lineage>
</organism>
<gene>
    <name evidence="1" type="ORF">VV61_12415</name>
</gene>
<evidence type="ECO:0000313" key="2">
    <source>
        <dbReference type="Proteomes" id="UP000033530"/>
    </source>
</evidence>
<evidence type="ECO:0000313" key="1">
    <source>
        <dbReference type="EMBL" id="KKB24318.1"/>
    </source>
</evidence>
<proteinExistence type="predicted"/>
<protein>
    <submittedName>
        <fullName evidence="1">Uncharacterized protein</fullName>
    </submittedName>
</protein>
<sequence length="63" mass="7546">MLEGGLKTNQYETKDIEVLNEIEYLEKQHQLQRISPYYHIIHEVDEMNCVDTKVKVRNIGERI</sequence>
<dbReference type="EMBL" id="LAIU01000012">
    <property type="protein sequence ID" value="KKB24318.1"/>
    <property type="molecule type" value="Genomic_DNA"/>
</dbReference>